<evidence type="ECO:0000256" key="1">
    <source>
        <dbReference type="SAM" id="Phobius"/>
    </source>
</evidence>
<reference evidence="2 3" key="1">
    <citation type="journal article" date="2007" name="Int. J. Syst. Evol. Microbiol.">
        <title>Oceanobacillus profundus sp. nov., isolated from a deep-sea sediment core.</title>
        <authorList>
            <person name="Kim Y.G."/>
            <person name="Choi D.H."/>
            <person name="Hyun S."/>
            <person name="Cho B.C."/>
        </authorList>
    </citation>
    <scope>NUCLEOTIDE SEQUENCE [LARGE SCALE GENOMIC DNA]</scope>
    <source>
        <strain evidence="2 3">DSM 18246</strain>
    </source>
</reference>
<feature type="transmembrane region" description="Helical" evidence="1">
    <location>
        <begin position="37"/>
        <end position="61"/>
    </location>
</feature>
<keyword evidence="3" id="KW-1185">Reference proteome</keyword>
<dbReference type="RefSeq" id="WP_095307455.1">
    <property type="nucleotide sequence ID" value="NZ_JAUOPF010000019.1"/>
</dbReference>
<keyword evidence="1" id="KW-0812">Transmembrane</keyword>
<dbReference type="EMBL" id="QWEH01000019">
    <property type="protein sequence ID" value="RHW29816.1"/>
    <property type="molecule type" value="Genomic_DNA"/>
</dbReference>
<proteinExistence type="predicted"/>
<name>A0A417YBC7_9BACI</name>
<evidence type="ECO:0000313" key="3">
    <source>
        <dbReference type="Proteomes" id="UP000285456"/>
    </source>
</evidence>
<keyword evidence="1" id="KW-1133">Transmembrane helix</keyword>
<evidence type="ECO:0000313" key="2">
    <source>
        <dbReference type="EMBL" id="RHW29816.1"/>
    </source>
</evidence>
<sequence>MKTHAAMLNAVKYICGTLVFLGIAIFSYGVYVSDYQGLVGIGVGTVMSAAFIWIMGTFLVVTEEMIHKPGEGKRSVL</sequence>
<dbReference type="OrthoDB" id="2438366at2"/>
<comment type="caution">
    <text evidence="2">The sequence shown here is derived from an EMBL/GenBank/DDBJ whole genome shotgun (WGS) entry which is preliminary data.</text>
</comment>
<protein>
    <submittedName>
        <fullName evidence="2">Uncharacterized protein</fullName>
    </submittedName>
</protein>
<organism evidence="2 3">
    <name type="scientific">Oceanobacillus profundus</name>
    <dbReference type="NCBI Taxonomy" id="372463"/>
    <lineage>
        <taxon>Bacteria</taxon>
        <taxon>Bacillati</taxon>
        <taxon>Bacillota</taxon>
        <taxon>Bacilli</taxon>
        <taxon>Bacillales</taxon>
        <taxon>Bacillaceae</taxon>
        <taxon>Oceanobacillus</taxon>
    </lineage>
</organism>
<keyword evidence="1" id="KW-0472">Membrane</keyword>
<accession>A0A417YBC7</accession>
<dbReference type="Proteomes" id="UP000285456">
    <property type="component" value="Unassembled WGS sequence"/>
</dbReference>
<feature type="transmembrane region" description="Helical" evidence="1">
    <location>
        <begin position="12"/>
        <end position="31"/>
    </location>
</feature>
<gene>
    <name evidence="2" type="ORF">D1B32_20105</name>
</gene>
<dbReference type="AlphaFoldDB" id="A0A417YBC7"/>